<sequence length="558" mass="62478">MNINSPLIRKFITLGRLDNDKVRLEQDRCRSAAELIVRCSNMSQNELLNQCVELFRVPYFDLSQFDEQSIDKSLLKERLIRRHHVLPLAQKGNRLMLAVSDPTDYGALENYEFSTGLQCDVVLCDYQQIDKVIENLFDATHALKLSEQDVNDLGQVHQDEGHGDDEHETSDDDAPIIVYINKILRDAIHREASDLHFEPYDGEYRIRFRIDGVLHEMAHPPFNLANRLAARIKVMAKLDISEKRKPQDGRIKMSLSQHRKIDFRVSTLPTLWGEKIVMRILDGSTTLLGIDALGYEPEQKILYLDALAQPQGMILVTGPTGSGKTVSLYTGLSILNTAERNISTAEDPVEINVKGINQVQINPKADLTFANALRAFLRQDPDVVMVGEIRDLETAEIAIKASQTGHLVLSTLHTNSAPETITRLLNMGVPAYNVASSVTLIIAQRLARRLCKHCKEPEQLPMDELLRQGYSEAEIANLTLYKAVGCDECTEGYKGRVGLYEMLPINQKISQAVMNGVNSIEITAIAKQDGFTTLREAGLHKAATGITSLTEINRVTLI</sequence>
<comment type="subcellular location">
    <subcellularLocation>
        <location evidence="1">Cytoplasm</location>
    </subcellularLocation>
</comment>
<dbReference type="EMBL" id="JBCGCU010000005">
    <property type="protein sequence ID" value="MEM0514944.1"/>
    <property type="molecule type" value="Genomic_DNA"/>
</dbReference>
<evidence type="ECO:0000256" key="4">
    <source>
        <dbReference type="ARBA" id="ARBA00022741"/>
    </source>
</evidence>
<evidence type="ECO:0000313" key="8">
    <source>
        <dbReference type="Proteomes" id="UP001447008"/>
    </source>
</evidence>
<dbReference type="Gene3D" id="3.40.50.300">
    <property type="entry name" value="P-loop containing nucleotide triphosphate hydrolases"/>
    <property type="match status" value="1"/>
</dbReference>
<gene>
    <name evidence="7" type="primary">pilB</name>
    <name evidence="7" type="ORF">WCN91_05815</name>
</gene>
<evidence type="ECO:0000313" key="7">
    <source>
        <dbReference type="EMBL" id="MEM0514944.1"/>
    </source>
</evidence>
<evidence type="ECO:0000256" key="1">
    <source>
        <dbReference type="ARBA" id="ARBA00004496"/>
    </source>
</evidence>
<evidence type="ECO:0000256" key="5">
    <source>
        <dbReference type="ARBA" id="ARBA00022840"/>
    </source>
</evidence>
<protein>
    <submittedName>
        <fullName evidence="7">Type IV-A pilus assembly ATPase PilB</fullName>
    </submittedName>
</protein>
<reference evidence="7 8" key="1">
    <citation type="submission" date="2024-03" db="EMBL/GenBank/DDBJ databases">
        <title>Pseudoalteromonas qingdaonensis sp. nov., isolated from the intestines of marine benthic organisms.</title>
        <authorList>
            <person name="Lin X."/>
            <person name="Fang S."/>
            <person name="Hu X."/>
        </authorList>
    </citation>
    <scope>NUCLEOTIDE SEQUENCE [LARGE SCALE GENOMIC DNA]</scope>
    <source>
        <strain evidence="7 8">YIC-827</strain>
    </source>
</reference>
<evidence type="ECO:0000256" key="2">
    <source>
        <dbReference type="ARBA" id="ARBA00006611"/>
    </source>
</evidence>
<organism evidence="7 8">
    <name type="scientific">Pseudoalteromonas qingdaonensis</name>
    <dbReference type="NCBI Taxonomy" id="3131913"/>
    <lineage>
        <taxon>Bacteria</taxon>
        <taxon>Pseudomonadati</taxon>
        <taxon>Pseudomonadota</taxon>
        <taxon>Gammaproteobacteria</taxon>
        <taxon>Alteromonadales</taxon>
        <taxon>Pseudoalteromonadaceae</taxon>
        <taxon>Pseudoalteromonas</taxon>
    </lineage>
</organism>
<keyword evidence="5" id="KW-0067">ATP-binding</keyword>
<evidence type="ECO:0000256" key="3">
    <source>
        <dbReference type="ARBA" id="ARBA00022490"/>
    </source>
</evidence>
<dbReference type="InterPro" id="IPR027417">
    <property type="entry name" value="P-loop_NTPase"/>
</dbReference>
<dbReference type="Proteomes" id="UP001447008">
    <property type="component" value="Unassembled WGS sequence"/>
</dbReference>
<dbReference type="SUPFAM" id="SSF52540">
    <property type="entry name" value="P-loop containing nucleoside triphosphate hydrolases"/>
    <property type="match status" value="1"/>
</dbReference>
<dbReference type="Pfam" id="PF00437">
    <property type="entry name" value="T2SSE"/>
    <property type="match status" value="1"/>
</dbReference>
<dbReference type="Pfam" id="PF05157">
    <property type="entry name" value="MshEN"/>
    <property type="match status" value="1"/>
</dbReference>
<dbReference type="CDD" id="cd01129">
    <property type="entry name" value="PulE-GspE-like"/>
    <property type="match status" value="1"/>
</dbReference>
<dbReference type="PANTHER" id="PTHR30258:SF1">
    <property type="entry name" value="PROTEIN TRANSPORT PROTEIN HOFB HOMOLOG"/>
    <property type="match status" value="1"/>
</dbReference>
<dbReference type="InterPro" id="IPR013374">
    <property type="entry name" value="ATPase_typ4_pilus-assembl_PilB"/>
</dbReference>
<dbReference type="Gene3D" id="3.30.450.90">
    <property type="match status" value="1"/>
</dbReference>
<keyword evidence="4" id="KW-0547">Nucleotide-binding</keyword>
<dbReference type="NCBIfam" id="TIGR02538">
    <property type="entry name" value="type_IV_pilB"/>
    <property type="match status" value="1"/>
</dbReference>
<dbReference type="RefSeq" id="WP_342677188.1">
    <property type="nucleotide sequence ID" value="NZ_JBCGCU010000005.1"/>
</dbReference>
<dbReference type="InterPro" id="IPR037257">
    <property type="entry name" value="T2SS_E_N_sf"/>
</dbReference>
<comment type="similarity">
    <text evidence="2">Belongs to the GSP E family.</text>
</comment>
<accession>A0ABU9MUG9</accession>
<dbReference type="Gene3D" id="3.30.300.160">
    <property type="entry name" value="Type II secretion system, protein E, N-terminal domain"/>
    <property type="match status" value="1"/>
</dbReference>
<keyword evidence="8" id="KW-1185">Reference proteome</keyword>
<dbReference type="InterPro" id="IPR001482">
    <property type="entry name" value="T2SS/T4SS_dom"/>
</dbReference>
<feature type="domain" description="Bacterial type II secretion system protein E" evidence="6">
    <location>
        <begin position="377"/>
        <end position="391"/>
    </location>
</feature>
<evidence type="ECO:0000259" key="6">
    <source>
        <dbReference type="PROSITE" id="PS00662"/>
    </source>
</evidence>
<proteinExistence type="inferred from homology"/>
<keyword evidence="3" id="KW-0963">Cytoplasm</keyword>
<dbReference type="PROSITE" id="PS00662">
    <property type="entry name" value="T2SP_E"/>
    <property type="match status" value="1"/>
</dbReference>
<dbReference type="SUPFAM" id="SSF160246">
    <property type="entry name" value="EspE N-terminal domain-like"/>
    <property type="match status" value="1"/>
</dbReference>
<name>A0ABU9MUG9_9GAMM</name>
<dbReference type="PANTHER" id="PTHR30258">
    <property type="entry name" value="TYPE II SECRETION SYSTEM PROTEIN GSPE-RELATED"/>
    <property type="match status" value="1"/>
</dbReference>
<comment type="caution">
    <text evidence="7">The sequence shown here is derived from an EMBL/GenBank/DDBJ whole genome shotgun (WGS) entry which is preliminary data.</text>
</comment>
<dbReference type="InterPro" id="IPR007831">
    <property type="entry name" value="T2SS_GspE_N"/>
</dbReference>